<feature type="region of interest" description="Disordered" evidence="4">
    <location>
        <begin position="71"/>
        <end position="202"/>
    </location>
</feature>
<keyword evidence="6" id="KW-1185">Reference proteome</keyword>
<dbReference type="STRING" id="40148.A0A0D9YS67"/>
<reference evidence="5" key="2">
    <citation type="submission" date="2018-05" db="EMBL/GenBank/DDBJ databases">
        <title>OgluRS3 (Oryza glumaepatula Reference Sequence Version 3).</title>
        <authorList>
            <person name="Zhang J."/>
            <person name="Kudrna D."/>
            <person name="Lee S."/>
            <person name="Talag J."/>
            <person name="Welchert J."/>
            <person name="Wing R.A."/>
        </authorList>
    </citation>
    <scope>NUCLEOTIDE SEQUENCE [LARGE SCALE GENOMIC DNA]</scope>
</reference>
<keyword evidence="3" id="KW-0442">Lipid degradation</keyword>
<dbReference type="PANTHER" id="PTHR32241:SF4">
    <property type="entry name" value="OS12G0611300 PROTEIN"/>
    <property type="match status" value="1"/>
</dbReference>
<sequence length="202" mass="21219">MGNPTAAAITQALHNKQEFPLAAGINDLLVVSICSGSSSTAAPSATPSSRGLLLGRSARPTWSSRLHRRWAGGRGSCGRRSGSSRRLAREGEAAHTVDAAAAEEDVGHRAAAGSGCGRGGAEEDADDHPGDADNHHARRPPRARTPPLSAAPQPRSPLPVPCYSPAAKRSKKRRQKRKGKREMVWHADTWGPHGSHTDSAAT</sequence>
<name>A0A0D9YS67_9ORYZ</name>
<dbReference type="Proteomes" id="UP000026961">
    <property type="component" value="Chromosome 2"/>
</dbReference>
<organism evidence="5">
    <name type="scientific">Oryza glumipatula</name>
    <dbReference type="NCBI Taxonomy" id="40148"/>
    <lineage>
        <taxon>Eukaryota</taxon>
        <taxon>Viridiplantae</taxon>
        <taxon>Streptophyta</taxon>
        <taxon>Embryophyta</taxon>
        <taxon>Tracheophyta</taxon>
        <taxon>Spermatophyta</taxon>
        <taxon>Magnoliopsida</taxon>
        <taxon>Liliopsida</taxon>
        <taxon>Poales</taxon>
        <taxon>Poaceae</taxon>
        <taxon>BOP clade</taxon>
        <taxon>Oryzoideae</taxon>
        <taxon>Oryzeae</taxon>
        <taxon>Oryzinae</taxon>
        <taxon>Oryza</taxon>
    </lineage>
</organism>
<reference evidence="5" key="1">
    <citation type="submission" date="2015-04" db="UniProtKB">
        <authorList>
            <consortium name="EnsemblPlants"/>
        </authorList>
    </citation>
    <scope>IDENTIFICATION</scope>
</reference>
<evidence type="ECO:0000313" key="6">
    <source>
        <dbReference type="Proteomes" id="UP000026961"/>
    </source>
</evidence>
<protein>
    <submittedName>
        <fullName evidence="5">Uncharacterized protein</fullName>
    </submittedName>
</protein>
<keyword evidence="2" id="KW-0378">Hydrolase</keyword>
<evidence type="ECO:0000256" key="1">
    <source>
        <dbReference type="ARBA" id="ARBA00010240"/>
    </source>
</evidence>
<dbReference type="Gramene" id="OGLUM02G16550.1">
    <property type="protein sequence ID" value="OGLUM02G16550.1"/>
    <property type="gene ID" value="OGLUM02G16550"/>
</dbReference>
<dbReference type="HOGENOM" id="CLU_1356537_0_0_1"/>
<accession>A0A0D9YS67</accession>
<evidence type="ECO:0000256" key="4">
    <source>
        <dbReference type="SAM" id="MobiDB-lite"/>
    </source>
</evidence>
<evidence type="ECO:0000313" key="5">
    <source>
        <dbReference type="EnsemblPlants" id="OGLUM02G16550.1"/>
    </source>
</evidence>
<proteinExistence type="inferred from homology"/>
<dbReference type="EnsemblPlants" id="OGLUM02G16550.1">
    <property type="protein sequence ID" value="OGLUM02G16550.1"/>
    <property type="gene ID" value="OGLUM02G16550"/>
</dbReference>
<dbReference type="PANTHER" id="PTHR32241">
    <property type="entry name" value="PATATIN-LIKE PROTEIN 6"/>
    <property type="match status" value="1"/>
</dbReference>
<dbReference type="GO" id="GO:0016042">
    <property type="term" value="P:lipid catabolic process"/>
    <property type="evidence" value="ECO:0007669"/>
    <property type="project" value="UniProtKB-KW"/>
</dbReference>
<keyword evidence="3" id="KW-0443">Lipid metabolism</keyword>
<comment type="similarity">
    <text evidence="1">Belongs to the patatin family.</text>
</comment>
<dbReference type="GO" id="GO:0016787">
    <property type="term" value="F:hydrolase activity"/>
    <property type="evidence" value="ECO:0007669"/>
    <property type="project" value="UniProtKB-KW"/>
</dbReference>
<evidence type="ECO:0000256" key="3">
    <source>
        <dbReference type="ARBA" id="ARBA00022963"/>
    </source>
</evidence>
<dbReference type="AlphaFoldDB" id="A0A0D9YS67"/>
<feature type="compositionally biased region" description="Basic residues" evidence="4">
    <location>
        <begin position="168"/>
        <end position="180"/>
    </location>
</feature>
<evidence type="ECO:0000256" key="2">
    <source>
        <dbReference type="ARBA" id="ARBA00022801"/>
    </source>
</evidence>